<dbReference type="AlphaFoldDB" id="A0A0L6UAL4"/>
<dbReference type="PANTHER" id="PTHR11915">
    <property type="entry name" value="SPECTRIN/FILAMIN RELATED CYTOSKELETAL PROTEIN"/>
    <property type="match status" value="1"/>
</dbReference>
<dbReference type="PROSITE" id="PS00020">
    <property type="entry name" value="ACTININ_2"/>
    <property type="match status" value="1"/>
</dbReference>
<comment type="similarity">
    <text evidence="1">Belongs to the alpha-actinin family.</text>
</comment>
<reference evidence="7 8" key="1">
    <citation type="submission" date="2015-08" db="EMBL/GenBank/DDBJ databases">
        <title>Next Generation Sequencing and Analysis of the Genome of Puccinia sorghi L Schw, the Causal Agent of Maize Common Rust.</title>
        <authorList>
            <person name="Rochi L."/>
            <person name="Burguener G."/>
            <person name="Darino M."/>
            <person name="Turjanski A."/>
            <person name="Kreff E."/>
            <person name="Dieguez M.J."/>
            <person name="Sacco F."/>
        </authorList>
    </citation>
    <scope>NUCLEOTIDE SEQUENCE [LARGE SCALE GENOMIC DNA]</scope>
    <source>
        <strain evidence="7 8">RO10H11247</strain>
    </source>
</reference>
<dbReference type="FunFam" id="1.10.418.10:FF:000077">
    <property type="entry name" value="Related to alpha-actinin"/>
    <property type="match status" value="1"/>
</dbReference>
<evidence type="ECO:0000259" key="6">
    <source>
        <dbReference type="PROSITE" id="PS50021"/>
    </source>
</evidence>
<dbReference type="InterPro" id="IPR036872">
    <property type="entry name" value="CH_dom_sf"/>
</dbReference>
<evidence type="ECO:0000256" key="4">
    <source>
        <dbReference type="ARBA" id="ARBA00023203"/>
    </source>
</evidence>
<sequence>MMEDEHNTCQDEDQVRSASSTSGDDDNQSVCTTSTSIDSVLLASTGHKLLPRFAMRPKAKTVSVSPLFFLWISQRCENCARDSIPLNLGGLLSHTKIPLDGTPCQVLNESPIPAALEQPLLPTENRTLTINSSSHQKQKKIHHHIGRTISHRPTQSLSAVSAVPAPSFADRPFPAHAGNSVVTSTYKPPTISARETTEFEDVQARTFCKWLNAKLDVRKVPPMSNLSQDLSDGTNLIQLMEIMGDASLGRYNRTPRMRVQKAENVNKALQFIQSRGVTLTNIGPEDVIDGNLKLILGLIWTLILRFTIADISEEGVNAKEGDNPTVLVSGLLLWCQRKTRGYEAVDVQDFSYSWQDGLALCALIHHHRPDLIEWDSLPRGDRHACTQIAFDIAATSLGIPQLLEISDLCDATKPDERSVMTYIAQYFHAFSSMGNSLLHLHYQILLYKTEVEARRVANFVENLKSIWTSMNDYERRVTELMDEIRQTIATRLTTTLPSTYPLIKELAADFQKYKQTTKRDWVAQKNEVAGLLGNIVTKLRTYNLRTYVPPDGLKLTDLETFWKELLVTEAKRSRSINASIQEIKEGLRVRFADLANAFEHRLHDYALELAALTGPLDDQLARAKEIQTILGEELSASLSRVRQAEQDCLEANVEENDYTIYTADDLEFETEEVRKSAARKIAFVENQIISAGMTKLTPAQIEEFETTFRYFDKDEENKLGLPGFSAALASLGIVYSVRLLFFFLHIPTDDSDTEHIHHQIAGRDGMVTFEAFVGFLVQITEDTTSPDQVRESFRGIAGEKPFLTELDLRHALVPQAAIDYLLEAMPPFAGTTSEGQKYGSPDPSASPSTVDPLNPSTSSPPPLTFDYELFLSQLFEFD</sequence>
<dbReference type="SUPFAM" id="SSF47576">
    <property type="entry name" value="Calponin-homology domain, CH-domain"/>
    <property type="match status" value="1"/>
</dbReference>
<dbReference type="Proteomes" id="UP000037035">
    <property type="component" value="Unassembled WGS sequence"/>
</dbReference>
<dbReference type="Pfam" id="PF08726">
    <property type="entry name" value="EFhand_Ca_insen"/>
    <property type="match status" value="1"/>
</dbReference>
<feature type="region of interest" description="Disordered" evidence="5">
    <location>
        <begin position="831"/>
        <end position="861"/>
    </location>
</feature>
<name>A0A0L6UAL4_9BASI</name>
<keyword evidence="8" id="KW-1185">Reference proteome</keyword>
<evidence type="ECO:0000256" key="3">
    <source>
        <dbReference type="ARBA" id="ARBA00022837"/>
    </source>
</evidence>
<evidence type="ECO:0000313" key="8">
    <source>
        <dbReference type="Proteomes" id="UP000037035"/>
    </source>
</evidence>
<dbReference type="Gene3D" id="1.20.58.60">
    <property type="match status" value="2"/>
</dbReference>
<dbReference type="Pfam" id="PF00307">
    <property type="entry name" value="CH"/>
    <property type="match status" value="2"/>
</dbReference>
<dbReference type="PROSITE" id="PS00019">
    <property type="entry name" value="ACTININ_1"/>
    <property type="match status" value="1"/>
</dbReference>
<feature type="compositionally biased region" description="Polar residues" evidence="5">
    <location>
        <begin position="16"/>
        <end position="30"/>
    </location>
</feature>
<dbReference type="PROSITE" id="PS50021">
    <property type="entry name" value="CH"/>
    <property type="match status" value="2"/>
</dbReference>
<dbReference type="GO" id="GO:0003779">
    <property type="term" value="F:actin binding"/>
    <property type="evidence" value="ECO:0007669"/>
    <property type="project" value="UniProtKB-KW"/>
</dbReference>
<dbReference type="VEuPathDB" id="FungiDB:VP01_7g24"/>
<keyword evidence="2" id="KW-0677">Repeat</keyword>
<dbReference type="SUPFAM" id="SSF46966">
    <property type="entry name" value="Spectrin repeat"/>
    <property type="match status" value="1"/>
</dbReference>
<dbReference type="SUPFAM" id="SSF47473">
    <property type="entry name" value="EF-hand"/>
    <property type="match status" value="1"/>
</dbReference>
<feature type="domain" description="Calponin-homology (CH)" evidence="6">
    <location>
        <begin position="325"/>
        <end position="431"/>
    </location>
</feature>
<dbReference type="STRING" id="27349.A0A0L6UAL4"/>
<evidence type="ECO:0000256" key="2">
    <source>
        <dbReference type="ARBA" id="ARBA00022737"/>
    </source>
</evidence>
<organism evidence="7 8">
    <name type="scientific">Puccinia sorghi</name>
    <dbReference type="NCBI Taxonomy" id="27349"/>
    <lineage>
        <taxon>Eukaryota</taxon>
        <taxon>Fungi</taxon>
        <taxon>Dikarya</taxon>
        <taxon>Basidiomycota</taxon>
        <taxon>Pucciniomycotina</taxon>
        <taxon>Pucciniomycetes</taxon>
        <taxon>Pucciniales</taxon>
        <taxon>Pucciniaceae</taxon>
        <taxon>Puccinia</taxon>
    </lineage>
</organism>
<comment type="caution">
    <text evidence="7">The sequence shown here is derived from an EMBL/GenBank/DDBJ whole genome shotgun (WGS) entry which is preliminary data.</text>
</comment>
<accession>A0A0L6UAL4</accession>
<evidence type="ECO:0000256" key="5">
    <source>
        <dbReference type="SAM" id="MobiDB-lite"/>
    </source>
</evidence>
<dbReference type="SMART" id="SM01184">
    <property type="entry name" value="efhand_Ca_insen"/>
    <property type="match status" value="1"/>
</dbReference>
<proteinExistence type="inferred from homology"/>
<dbReference type="Gene3D" id="1.10.238.10">
    <property type="entry name" value="EF-hand"/>
    <property type="match status" value="2"/>
</dbReference>
<dbReference type="InterPro" id="IPR011992">
    <property type="entry name" value="EF-hand-dom_pair"/>
</dbReference>
<dbReference type="InterPro" id="IPR001715">
    <property type="entry name" value="CH_dom"/>
</dbReference>
<protein>
    <recommendedName>
        <fullName evidence="6">Calponin-homology (CH) domain-containing protein</fullName>
    </recommendedName>
</protein>
<dbReference type="SMART" id="SM00033">
    <property type="entry name" value="CH"/>
    <property type="match status" value="2"/>
</dbReference>
<dbReference type="InterPro" id="IPR014837">
    <property type="entry name" value="EF-hand_Ca_insen"/>
</dbReference>
<dbReference type="EMBL" id="LAVV01013495">
    <property type="protein sequence ID" value="KNZ45584.1"/>
    <property type="molecule type" value="Genomic_DNA"/>
</dbReference>
<feature type="compositionally biased region" description="Basic and acidic residues" evidence="5">
    <location>
        <begin position="1"/>
        <end position="15"/>
    </location>
</feature>
<dbReference type="InterPro" id="IPR001589">
    <property type="entry name" value="Actinin_actin-bd_CS"/>
</dbReference>
<gene>
    <name evidence="7" type="ORF">VP01_7g24</name>
</gene>
<dbReference type="OrthoDB" id="10017054at2759"/>
<keyword evidence="4" id="KW-0009">Actin-binding</keyword>
<feature type="region of interest" description="Disordered" evidence="5">
    <location>
        <begin position="1"/>
        <end position="30"/>
    </location>
</feature>
<keyword evidence="3" id="KW-0106">Calcium</keyword>
<feature type="domain" description="Calponin-homology (CH)" evidence="6">
    <location>
        <begin position="201"/>
        <end position="307"/>
    </location>
</feature>
<dbReference type="Gene3D" id="1.10.418.10">
    <property type="entry name" value="Calponin-like domain"/>
    <property type="match status" value="2"/>
</dbReference>
<evidence type="ECO:0000313" key="7">
    <source>
        <dbReference type="EMBL" id="KNZ45584.1"/>
    </source>
</evidence>
<evidence type="ECO:0000256" key="1">
    <source>
        <dbReference type="ARBA" id="ARBA00010255"/>
    </source>
</evidence>
<dbReference type="CDD" id="cd21215">
    <property type="entry name" value="CH_SpAIN1-like_rpt1"/>
    <property type="match status" value="1"/>
</dbReference>